<protein>
    <recommendedName>
        <fullName evidence="1">TraC-like domain-containing protein</fullName>
    </recommendedName>
</protein>
<sequence>MGAASTQQFLDIAEIRQDTLILKDGSLRAVILVSSHNFALQSEDEQNALVAAYITMLNMLEYQIQVVIQSRKMNIDEYLNGLEEKARVQTNQLLKIQTEDYIKFMREIITLGNIMTKRFYVVVPYNPSGSYGRRGFFSQFFGLFAPTKVIKLRDQKFQKYRSELAKRVSDVSSGLSNVNLNPVELDTESLIELFYNTYNPLISNIQPLPKLAELQIET</sequence>
<dbReference type="AlphaFoldDB" id="A0A1G2A9J4"/>
<organism evidence="2 3">
    <name type="scientific">Candidatus Jacksonbacteria bacterium RIFCSPLOWO2_02_FULL_44_20</name>
    <dbReference type="NCBI Taxonomy" id="1798460"/>
    <lineage>
        <taxon>Bacteria</taxon>
        <taxon>Candidatus Jacksoniibacteriota</taxon>
    </lineage>
</organism>
<name>A0A1G2A9J4_9BACT</name>
<evidence type="ECO:0000313" key="2">
    <source>
        <dbReference type="EMBL" id="OGY72727.1"/>
    </source>
</evidence>
<dbReference type="InterPro" id="IPR058596">
    <property type="entry name" value="TraC-like_dom"/>
</dbReference>
<dbReference type="EMBL" id="MHJU01000024">
    <property type="protein sequence ID" value="OGY72727.1"/>
    <property type="molecule type" value="Genomic_DNA"/>
</dbReference>
<accession>A0A1G2A9J4</accession>
<reference evidence="2 3" key="1">
    <citation type="journal article" date="2016" name="Nat. Commun.">
        <title>Thousands of microbial genomes shed light on interconnected biogeochemical processes in an aquifer system.</title>
        <authorList>
            <person name="Anantharaman K."/>
            <person name="Brown C.T."/>
            <person name="Hug L.A."/>
            <person name="Sharon I."/>
            <person name="Castelle C.J."/>
            <person name="Probst A.J."/>
            <person name="Thomas B.C."/>
            <person name="Singh A."/>
            <person name="Wilkins M.J."/>
            <person name="Karaoz U."/>
            <person name="Brodie E.L."/>
            <person name="Williams K.H."/>
            <person name="Hubbard S.S."/>
            <person name="Banfield J.F."/>
        </authorList>
    </citation>
    <scope>NUCLEOTIDE SEQUENCE [LARGE SCALE GENOMIC DNA]</scope>
</reference>
<evidence type="ECO:0000259" key="1">
    <source>
        <dbReference type="Pfam" id="PF26593"/>
    </source>
</evidence>
<comment type="caution">
    <text evidence="2">The sequence shown here is derived from an EMBL/GenBank/DDBJ whole genome shotgun (WGS) entry which is preliminary data.</text>
</comment>
<gene>
    <name evidence="2" type="ORF">A3H61_05085</name>
</gene>
<evidence type="ECO:0000313" key="3">
    <source>
        <dbReference type="Proteomes" id="UP000178315"/>
    </source>
</evidence>
<feature type="domain" description="TraC-like" evidence="1">
    <location>
        <begin position="19"/>
        <end position="131"/>
    </location>
</feature>
<proteinExistence type="predicted"/>
<dbReference type="Pfam" id="PF26593">
    <property type="entry name" value="TraC-like"/>
    <property type="match status" value="1"/>
</dbReference>
<dbReference type="Proteomes" id="UP000178315">
    <property type="component" value="Unassembled WGS sequence"/>
</dbReference>